<evidence type="ECO:0000313" key="1">
    <source>
        <dbReference type="EMBL" id="ETW79950.1"/>
    </source>
</evidence>
<accession>W4K3N6</accession>
<dbReference type="InterPro" id="IPR021109">
    <property type="entry name" value="Peptidase_aspartic_dom_sf"/>
</dbReference>
<dbReference type="Pfam" id="PF08284">
    <property type="entry name" value="RVP_2"/>
    <property type="match status" value="1"/>
</dbReference>
<dbReference type="GeneID" id="20678096"/>
<feature type="non-terminal residue" evidence="1">
    <location>
        <position position="1"/>
    </location>
</feature>
<dbReference type="eggNOG" id="ENOG502S3G3">
    <property type="taxonomic scope" value="Eukaryota"/>
</dbReference>
<dbReference type="CDD" id="cd00303">
    <property type="entry name" value="retropepsin_like"/>
    <property type="match status" value="1"/>
</dbReference>
<keyword evidence="2" id="KW-1185">Reference proteome</keyword>
<dbReference type="OrthoDB" id="2729552at2759"/>
<protein>
    <recommendedName>
        <fullName evidence="3">Peptidase A2 domain-containing protein</fullName>
    </recommendedName>
</protein>
<proteinExistence type="predicted"/>
<dbReference type="InParanoid" id="W4K3N6"/>
<dbReference type="EMBL" id="KI925460">
    <property type="protein sequence ID" value="ETW79950.1"/>
    <property type="molecule type" value="Genomic_DNA"/>
</dbReference>
<name>W4K3N6_HETIT</name>
<reference evidence="1 2" key="1">
    <citation type="journal article" date="2012" name="New Phytol.">
        <title>Insight into trade-off between wood decay and parasitism from the genome of a fungal forest pathogen.</title>
        <authorList>
            <person name="Olson A."/>
            <person name="Aerts A."/>
            <person name="Asiegbu F."/>
            <person name="Belbahri L."/>
            <person name="Bouzid O."/>
            <person name="Broberg A."/>
            <person name="Canback B."/>
            <person name="Coutinho P.M."/>
            <person name="Cullen D."/>
            <person name="Dalman K."/>
            <person name="Deflorio G."/>
            <person name="van Diepen L.T."/>
            <person name="Dunand C."/>
            <person name="Duplessis S."/>
            <person name="Durling M."/>
            <person name="Gonthier P."/>
            <person name="Grimwood J."/>
            <person name="Fossdal C.G."/>
            <person name="Hansson D."/>
            <person name="Henrissat B."/>
            <person name="Hietala A."/>
            <person name="Himmelstrand K."/>
            <person name="Hoffmeister D."/>
            <person name="Hogberg N."/>
            <person name="James T.Y."/>
            <person name="Karlsson M."/>
            <person name="Kohler A."/>
            <person name="Kues U."/>
            <person name="Lee Y.H."/>
            <person name="Lin Y.C."/>
            <person name="Lind M."/>
            <person name="Lindquist E."/>
            <person name="Lombard V."/>
            <person name="Lucas S."/>
            <person name="Lunden K."/>
            <person name="Morin E."/>
            <person name="Murat C."/>
            <person name="Park J."/>
            <person name="Raffaello T."/>
            <person name="Rouze P."/>
            <person name="Salamov A."/>
            <person name="Schmutz J."/>
            <person name="Solheim H."/>
            <person name="Stahlberg J."/>
            <person name="Velez H."/>
            <person name="de Vries R.P."/>
            <person name="Wiebenga A."/>
            <person name="Woodward S."/>
            <person name="Yakovlev I."/>
            <person name="Garbelotto M."/>
            <person name="Martin F."/>
            <person name="Grigoriev I.V."/>
            <person name="Stenlid J."/>
        </authorList>
    </citation>
    <scope>NUCLEOTIDE SEQUENCE [LARGE SCALE GENOMIC DNA]</scope>
    <source>
        <strain evidence="1 2">TC 32-1</strain>
    </source>
</reference>
<dbReference type="KEGG" id="hir:HETIRDRAFT_49154"/>
<dbReference type="STRING" id="747525.W4K3N6"/>
<gene>
    <name evidence="1" type="ORF">HETIRDRAFT_49154</name>
</gene>
<evidence type="ECO:0008006" key="3">
    <source>
        <dbReference type="Google" id="ProtNLM"/>
    </source>
</evidence>
<sequence length="125" mass="14316">ETTEAKILIDSGAKELLIGKQFCQKQKIPLQKIDRFIPVFNIDGMANEGGKITDKTCLLIRMTNDKGDYHNKQCELLVTNLERENVILETGWLYEHNLQIDWVKNCLMFSSCTAMCIVSQSKFTI</sequence>
<organism evidence="1 2">
    <name type="scientific">Heterobasidion irregulare (strain TC 32-1)</name>
    <dbReference type="NCBI Taxonomy" id="747525"/>
    <lineage>
        <taxon>Eukaryota</taxon>
        <taxon>Fungi</taxon>
        <taxon>Dikarya</taxon>
        <taxon>Basidiomycota</taxon>
        <taxon>Agaricomycotina</taxon>
        <taxon>Agaricomycetes</taxon>
        <taxon>Russulales</taxon>
        <taxon>Bondarzewiaceae</taxon>
        <taxon>Heterobasidion</taxon>
        <taxon>Heterobasidion annosum species complex</taxon>
    </lineage>
</organism>
<dbReference type="HOGENOM" id="CLU_000384_32_0_1"/>
<dbReference type="RefSeq" id="XP_009547938.1">
    <property type="nucleotide sequence ID" value="XM_009549643.1"/>
</dbReference>
<dbReference type="Gene3D" id="2.40.70.10">
    <property type="entry name" value="Acid Proteases"/>
    <property type="match status" value="1"/>
</dbReference>
<dbReference type="AlphaFoldDB" id="W4K3N6"/>
<dbReference type="Proteomes" id="UP000030671">
    <property type="component" value="Unassembled WGS sequence"/>
</dbReference>
<evidence type="ECO:0000313" key="2">
    <source>
        <dbReference type="Proteomes" id="UP000030671"/>
    </source>
</evidence>